<comment type="subcellular location">
    <subcellularLocation>
        <location evidence="3">Membrane</location>
        <topology evidence="3">Single-pass type I membrane protein</topology>
    </subcellularLocation>
</comment>
<keyword evidence="13" id="KW-0175">Coiled coil</keyword>
<evidence type="ECO:0000256" key="2">
    <source>
        <dbReference type="ARBA" id="ARBA00001941"/>
    </source>
</evidence>
<dbReference type="CDD" id="cd14789">
    <property type="entry name" value="Tiki"/>
    <property type="match status" value="1"/>
</dbReference>
<keyword evidence="8" id="KW-0378">Hydrolase</keyword>
<dbReference type="GO" id="GO:0006508">
    <property type="term" value="P:proteolysis"/>
    <property type="evidence" value="ECO:0007669"/>
    <property type="project" value="UniProtKB-KW"/>
</dbReference>
<dbReference type="eggNOG" id="COG3735">
    <property type="taxonomic scope" value="Bacteria"/>
</dbReference>
<name>L8K0G5_9BACT</name>
<keyword evidence="12" id="KW-0325">Glycoprotein</keyword>
<evidence type="ECO:0000256" key="9">
    <source>
        <dbReference type="ARBA" id="ARBA00022989"/>
    </source>
</evidence>
<evidence type="ECO:0000256" key="13">
    <source>
        <dbReference type="SAM" id="Coils"/>
    </source>
</evidence>
<dbReference type="PANTHER" id="PTHR31120:SF6">
    <property type="entry name" value="METALLOPROTEASE TIKI HOMOLOG"/>
    <property type="match status" value="1"/>
</dbReference>
<dbReference type="GO" id="GO:0016020">
    <property type="term" value="C:membrane"/>
    <property type="evidence" value="ECO:0007669"/>
    <property type="project" value="UniProtKB-SubCell"/>
</dbReference>
<evidence type="ECO:0000256" key="10">
    <source>
        <dbReference type="ARBA" id="ARBA00023049"/>
    </source>
</evidence>
<dbReference type="AlphaFoldDB" id="L8K0G5"/>
<evidence type="ECO:0008006" key="16">
    <source>
        <dbReference type="Google" id="ProtNLM"/>
    </source>
</evidence>
<keyword evidence="9" id="KW-1133">Transmembrane helix</keyword>
<dbReference type="OrthoDB" id="9798714at2"/>
<comment type="cofactor">
    <cofactor evidence="1">
        <name>Mn(2+)</name>
        <dbReference type="ChEBI" id="CHEBI:29035"/>
    </cofactor>
</comment>
<protein>
    <recommendedName>
        <fullName evidence="16">TraB/GumN family protein</fullName>
    </recommendedName>
</protein>
<dbReference type="STRING" id="1237149.C900_00057"/>
<keyword evidence="11" id="KW-0472">Membrane</keyword>
<evidence type="ECO:0000313" key="15">
    <source>
        <dbReference type="Proteomes" id="UP000011135"/>
    </source>
</evidence>
<accession>L8K0G5</accession>
<dbReference type="GO" id="GO:0046872">
    <property type="term" value="F:metal ion binding"/>
    <property type="evidence" value="ECO:0007669"/>
    <property type="project" value="UniProtKB-KW"/>
</dbReference>
<reference evidence="14 15" key="1">
    <citation type="submission" date="2012-12" db="EMBL/GenBank/DDBJ databases">
        <title>Genome assembly of Fulvivirga imtechensis AK7.</title>
        <authorList>
            <person name="Nupur N."/>
            <person name="Khatri I."/>
            <person name="Kumar R."/>
            <person name="Subramanian S."/>
            <person name="Pinnaka A."/>
        </authorList>
    </citation>
    <scope>NUCLEOTIDE SEQUENCE [LARGE SCALE GENOMIC DNA]</scope>
    <source>
        <strain evidence="14 15">AK7</strain>
    </source>
</reference>
<organism evidence="14 15">
    <name type="scientific">Fulvivirga imtechensis AK7</name>
    <dbReference type="NCBI Taxonomy" id="1237149"/>
    <lineage>
        <taxon>Bacteria</taxon>
        <taxon>Pseudomonadati</taxon>
        <taxon>Bacteroidota</taxon>
        <taxon>Cytophagia</taxon>
        <taxon>Cytophagales</taxon>
        <taxon>Fulvivirgaceae</taxon>
        <taxon>Fulvivirga</taxon>
    </lineage>
</organism>
<comment type="caution">
    <text evidence="14">The sequence shown here is derived from an EMBL/GenBank/DDBJ whole genome shotgun (WGS) entry which is preliminary data.</text>
</comment>
<dbReference type="Proteomes" id="UP000011135">
    <property type="component" value="Unassembled WGS sequence"/>
</dbReference>
<gene>
    <name evidence="14" type="ORF">C900_00057</name>
</gene>
<evidence type="ECO:0000256" key="3">
    <source>
        <dbReference type="ARBA" id="ARBA00004479"/>
    </source>
</evidence>
<dbReference type="RefSeq" id="WP_009577486.1">
    <property type="nucleotide sequence ID" value="NZ_AMZN01000001.1"/>
</dbReference>
<dbReference type="GO" id="GO:0004222">
    <property type="term" value="F:metalloendopeptidase activity"/>
    <property type="evidence" value="ECO:0007669"/>
    <property type="project" value="TreeGrafter"/>
</dbReference>
<evidence type="ECO:0000256" key="6">
    <source>
        <dbReference type="ARBA" id="ARBA00022723"/>
    </source>
</evidence>
<feature type="coiled-coil region" evidence="13">
    <location>
        <begin position="201"/>
        <end position="228"/>
    </location>
</feature>
<evidence type="ECO:0000256" key="7">
    <source>
        <dbReference type="ARBA" id="ARBA00022729"/>
    </source>
</evidence>
<keyword evidence="6" id="KW-0479">Metal-binding</keyword>
<keyword evidence="5" id="KW-0812">Transmembrane</keyword>
<dbReference type="Pfam" id="PF01963">
    <property type="entry name" value="TraB_PrgY_gumN"/>
    <property type="match status" value="1"/>
</dbReference>
<evidence type="ECO:0000313" key="14">
    <source>
        <dbReference type="EMBL" id="ELR73893.1"/>
    </source>
</evidence>
<evidence type="ECO:0000256" key="11">
    <source>
        <dbReference type="ARBA" id="ARBA00023136"/>
    </source>
</evidence>
<keyword evidence="15" id="KW-1185">Reference proteome</keyword>
<dbReference type="GO" id="GO:0030178">
    <property type="term" value="P:negative regulation of Wnt signaling pathway"/>
    <property type="evidence" value="ECO:0007669"/>
    <property type="project" value="InterPro"/>
</dbReference>
<dbReference type="PANTHER" id="PTHR31120">
    <property type="entry name" value="METALLOPROTEASE TIKI"/>
    <property type="match status" value="1"/>
</dbReference>
<keyword evidence="4" id="KW-0645">Protease</keyword>
<comment type="cofactor">
    <cofactor evidence="2">
        <name>Co(2+)</name>
        <dbReference type="ChEBI" id="CHEBI:48828"/>
    </cofactor>
</comment>
<dbReference type="InterPro" id="IPR002816">
    <property type="entry name" value="TraB/PrgY/GumN_fam"/>
</dbReference>
<sequence length="304" mass="34924">MNNPLTTSFKRSVQLALSAILFLIHFSSVGQTEVYKENALLWKVSGNGLEKPSYIFAIVKFIPADDFFMPKNVSERLAECKILSTETLLDHHAKHELNKAAHLDGHKSIEDFLSKEEYNKLKDLFTNKFGVSSMKFNLVYKHFKPVMLSTTITRLALGKEVKYYELHLIEKAVEKDMLTLGLETVEREVEALEKFPIEDQVNALKHTLENLDAQLADYKTLIEAYKQGDLHTTLEYTMHPVEENARFKQHFIVERNREWIPKMTSYMKESPTFFAIGASHLADEEGILHLLSQEGYTVEPVKGL</sequence>
<dbReference type="InterPro" id="IPR040230">
    <property type="entry name" value="TIKI1/2-like"/>
</dbReference>
<dbReference type="EMBL" id="AMZN01000001">
    <property type="protein sequence ID" value="ELR73893.1"/>
    <property type="molecule type" value="Genomic_DNA"/>
</dbReference>
<evidence type="ECO:0000256" key="8">
    <source>
        <dbReference type="ARBA" id="ARBA00022801"/>
    </source>
</evidence>
<evidence type="ECO:0000256" key="5">
    <source>
        <dbReference type="ARBA" id="ARBA00022692"/>
    </source>
</evidence>
<keyword evidence="7" id="KW-0732">Signal</keyword>
<proteinExistence type="predicted"/>
<keyword evidence="10" id="KW-0482">Metalloprotease</keyword>
<evidence type="ECO:0000256" key="4">
    <source>
        <dbReference type="ARBA" id="ARBA00022670"/>
    </source>
</evidence>
<evidence type="ECO:0000256" key="1">
    <source>
        <dbReference type="ARBA" id="ARBA00001936"/>
    </source>
</evidence>
<evidence type="ECO:0000256" key="12">
    <source>
        <dbReference type="ARBA" id="ARBA00023180"/>
    </source>
</evidence>